<sequence length="307" mass="35306">MALLPTLRSSLPSSSTILSLSRPFFPQSSQFSHPYVQLQYRSISSSSSRNAAAMSKSRSVQDVEKELEEQKQMMARASRTNPGMDVGVQNLPVFESYIDPQKPLWYFVAFWTDKAYRAERSERATLTRQSLNEILKRGALPGYDKGFKRNTIDPVRMAWLYMRRQKMIDKSITVFSNMYENYMKIQAEGTIGQATSLAKDNALQAALNVIRGRKDKMSWELIKENSPPYLVSSRMTVVDPRDMKMAAQVVIRFDTQQALTTQKKNQQPARREQRVVENIIFEVMPVDITCSWKVKGKLIEQQEPKKN</sequence>
<evidence type="ECO:0000313" key="5">
    <source>
        <dbReference type="EMBL" id="WRT63682.1"/>
    </source>
</evidence>
<evidence type="ECO:0000313" key="6">
    <source>
        <dbReference type="Proteomes" id="UP001329825"/>
    </source>
</evidence>
<evidence type="ECO:0000256" key="3">
    <source>
        <dbReference type="ARBA" id="ARBA00023128"/>
    </source>
</evidence>
<dbReference type="PANTHER" id="PTHR28554">
    <property type="entry name" value="39S RIBOSOMAL PROTEIN L45, MITOCHONDRIAL"/>
    <property type="match status" value="1"/>
</dbReference>
<dbReference type="GeneID" id="87952736"/>
<protein>
    <recommendedName>
        <fullName evidence="7">Tim44-like domain-containing protein</fullName>
    </recommendedName>
</protein>
<evidence type="ECO:0000256" key="4">
    <source>
        <dbReference type="SAM" id="Coils"/>
    </source>
</evidence>
<organism evidence="5 6">
    <name type="scientific">Kwoniella shivajii</name>
    <dbReference type="NCBI Taxonomy" id="564305"/>
    <lineage>
        <taxon>Eukaryota</taxon>
        <taxon>Fungi</taxon>
        <taxon>Dikarya</taxon>
        <taxon>Basidiomycota</taxon>
        <taxon>Agaricomycotina</taxon>
        <taxon>Tremellomycetes</taxon>
        <taxon>Tremellales</taxon>
        <taxon>Cryptococcaceae</taxon>
        <taxon>Kwoniella</taxon>
    </lineage>
</organism>
<dbReference type="RefSeq" id="XP_062788422.1">
    <property type="nucleotide sequence ID" value="XM_062932371.1"/>
</dbReference>
<reference evidence="5 6" key="1">
    <citation type="submission" date="2024-01" db="EMBL/GenBank/DDBJ databases">
        <title>Comparative genomics of Cryptococcus and Kwoniella reveals pathogenesis evolution and contrasting modes of karyotype evolution via chromosome fusion or intercentromeric recombination.</title>
        <authorList>
            <person name="Coelho M.A."/>
            <person name="David-Palma M."/>
            <person name="Shea T."/>
            <person name="Bowers K."/>
            <person name="McGinley-Smith S."/>
            <person name="Mohammad A.W."/>
            <person name="Gnirke A."/>
            <person name="Yurkov A.M."/>
            <person name="Nowrousian M."/>
            <person name="Sun S."/>
            <person name="Cuomo C.A."/>
            <person name="Heitman J."/>
        </authorList>
    </citation>
    <scope>NUCLEOTIDE SEQUENCE [LARGE SCALE GENOMIC DNA]</scope>
    <source>
        <strain evidence="5">CBS 11374</strain>
    </source>
</reference>
<gene>
    <name evidence="5" type="ORF">IL334_000605</name>
</gene>
<dbReference type="PANTHER" id="PTHR28554:SF1">
    <property type="entry name" value="LARGE RIBOSOMAL SUBUNIT PROTEIN ML45"/>
    <property type="match status" value="1"/>
</dbReference>
<comment type="subcellular location">
    <subcellularLocation>
        <location evidence="1">Mitochondrion</location>
    </subcellularLocation>
</comment>
<dbReference type="InterPro" id="IPR051975">
    <property type="entry name" value="mtLSU_mL45"/>
</dbReference>
<dbReference type="InterPro" id="IPR024621">
    <property type="entry name" value="Mba1"/>
</dbReference>
<keyword evidence="6" id="KW-1185">Reference proteome</keyword>
<evidence type="ECO:0008006" key="7">
    <source>
        <dbReference type="Google" id="ProtNLM"/>
    </source>
</evidence>
<name>A0ABZ1CPL2_9TREE</name>
<proteinExistence type="predicted"/>
<feature type="coiled-coil region" evidence="4">
    <location>
        <begin position="53"/>
        <end position="80"/>
    </location>
</feature>
<evidence type="ECO:0000256" key="2">
    <source>
        <dbReference type="ARBA" id="ARBA00022946"/>
    </source>
</evidence>
<dbReference type="Gene3D" id="3.10.450.240">
    <property type="match status" value="1"/>
</dbReference>
<dbReference type="Proteomes" id="UP001329825">
    <property type="component" value="Chromosome 1"/>
</dbReference>
<accession>A0ABZ1CPL2</accession>
<dbReference type="EMBL" id="CP141881">
    <property type="protein sequence ID" value="WRT63682.1"/>
    <property type="molecule type" value="Genomic_DNA"/>
</dbReference>
<dbReference type="Pfam" id="PF07961">
    <property type="entry name" value="MBA1"/>
    <property type="match status" value="1"/>
</dbReference>
<keyword evidence="4" id="KW-0175">Coiled coil</keyword>
<evidence type="ECO:0000256" key="1">
    <source>
        <dbReference type="ARBA" id="ARBA00004173"/>
    </source>
</evidence>
<keyword evidence="2" id="KW-0809">Transit peptide</keyword>
<keyword evidence="3" id="KW-0496">Mitochondrion</keyword>